<dbReference type="SUPFAM" id="SSF57184">
    <property type="entry name" value="Growth factor receptor domain"/>
    <property type="match status" value="1"/>
</dbReference>
<evidence type="ECO:0000256" key="1">
    <source>
        <dbReference type="SAM" id="SignalP"/>
    </source>
</evidence>
<gene>
    <name evidence="2" type="ORF">AVEN_211446_1</name>
</gene>
<sequence length="205" mass="23135">MRYAGKVAILLLFVNELHVQCGTVLKTQNVNETDSRRSLKGYEWADCSCVNGICVNEGGNNICKCNPGYGNFSETRCRACECGPDTNCMWEPGWTGTKICFCKPGYSQKSNKCEACNCGSDTNCTFINQGFSKPGLKKCLCKPGYHEEKGKCVAPLRLKLERKFQLRELTPYHNKLFLYLKFYDSKNYLEVMSSHQSHSPGFPQD</sequence>
<evidence type="ECO:0000313" key="3">
    <source>
        <dbReference type="Proteomes" id="UP000499080"/>
    </source>
</evidence>
<comment type="caution">
    <text evidence="2">The sequence shown here is derived from an EMBL/GenBank/DDBJ whole genome shotgun (WGS) entry which is preliminary data.</text>
</comment>
<protein>
    <recommendedName>
        <fullName evidence="4">EGF-like domain-containing protein</fullName>
    </recommendedName>
</protein>
<evidence type="ECO:0008006" key="4">
    <source>
        <dbReference type="Google" id="ProtNLM"/>
    </source>
</evidence>
<evidence type="ECO:0000313" key="2">
    <source>
        <dbReference type="EMBL" id="GBN34233.1"/>
    </source>
</evidence>
<dbReference type="AlphaFoldDB" id="A0A4Y2N5M3"/>
<organism evidence="2 3">
    <name type="scientific">Araneus ventricosus</name>
    <name type="common">Orbweaver spider</name>
    <name type="synonym">Epeira ventricosa</name>
    <dbReference type="NCBI Taxonomy" id="182803"/>
    <lineage>
        <taxon>Eukaryota</taxon>
        <taxon>Metazoa</taxon>
        <taxon>Ecdysozoa</taxon>
        <taxon>Arthropoda</taxon>
        <taxon>Chelicerata</taxon>
        <taxon>Arachnida</taxon>
        <taxon>Araneae</taxon>
        <taxon>Araneomorphae</taxon>
        <taxon>Entelegynae</taxon>
        <taxon>Araneoidea</taxon>
        <taxon>Araneidae</taxon>
        <taxon>Araneus</taxon>
    </lineage>
</organism>
<keyword evidence="3" id="KW-1185">Reference proteome</keyword>
<dbReference type="EMBL" id="BGPR01008499">
    <property type="protein sequence ID" value="GBN34233.1"/>
    <property type="molecule type" value="Genomic_DNA"/>
</dbReference>
<proteinExistence type="predicted"/>
<dbReference type="Gene3D" id="2.90.20.10">
    <property type="entry name" value="Plasmodium vivax P25 domain"/>
    <property type="match status" value="1"/>
</dbReference>
<keyword evidence="1" id="KW-0732">Signal</keyword>
<dbReference type="InterPro" id="IPR009030">
    <property type="entry name" value="Growth_fac_rcpt_cys_sf"/>
</dbReference>
<feature type="signal peptide" evidence="1">
    <location>
        <begin position="1"/>
        <end position="21"/>
    </location>
</feature>
<reference evidence="2 3" key="1">
    <citation type="journal article" date="2019" name="Sci. Rep.">
        <title>Orb-weaving spider Araneus ventricosus genome elucidates the spidroin gene catalogue.</title>
        <authorList>
            <person name="Kono N."/>
            <person name="Nakamura H."/>
            <person name="Ohtoshi R."/>
            <person name="Moran D.A.P."/>
            <person name="Shinohara A."/>
            <person name="Yoshida Y."/>
            <person name="Fujiwara M."/>
            <person name="Mori M."/>
            <person name="Tomita M."/>
            <person name="Arakawa K."/>
        </authorList>
    </citation>
    <scope>NUCLEOTIDE SEQUENCE [LARGE SCALE GENOMIC DNA]</scope>
</reference>
<name>A0A4Y2N5M3_ARAVE</name>
<accession>A0A4Y2N5M3</accession>
<feature type="chain" id="PRO_5021252493" description="EGF-like domain-containing protein" evidence="1">
    <location>
        <begin position="22"/>
        <end position="205"/>
    </location>
</feature>
<dbReference type="Proteomes" id="UP000499080">
    <property type="component" value="Unassembled WGS sequence"/>
</dbReference>
<dbReference type="OrthoDB" id="410989at2759"/>